<dbReference type="EMBL" id="JAHLQT010010484">
    <property type="protein sequence ID" value="KAG7172711.1"/>
    <property type="molecule type" value="Genomic_DNA"/>
</dbReference>
<feature type="compositionally biased region" description="Basic residues" evidence="1">
    <location>
        <begin position="524"/>
        <end position="544"/>
    </location>
</feature>
<feature type="region of interest" description="Disordered" evidence="1">
    <location>
        <begin position="1"/>
        <end position="49"/>
    </location>
</feature>
<accession>A0A8J5T542</accession>
<gene>
    <name evidence="2" type="ORF">Hamer_G006937</name>
</gene>
<feature type="compositionally biased region" description="Basic and acidic residues" evidence="1">
    <location>
        <begin position="488"/>
        <end position="504"/>
    </location>
</feature>
<dbReference type="Proteomes" id="UP000747542">
    <property type="component" value="Unassembled WGS sequence"/>
</dbReference>
<keyword evidence="3" id="KW-1185">Reference proteome</keyword>
<evidence type="ECO:0000313" key="2">
    <source>
        <dbReference type="EMBL" id="KAG7172711.1"/>
    </source>
</evidence>
<feature type="region of interest" description="Disordered" evidence="1">
    <location>
        <begin position="449"/>
        <end position="555"/>
    </location>
</feature>
<organism evidence="2 3">
    <name type="scientific">Homarus americanus</name>
    <name type="common">American lobster</name>
    <dbReference type="NCBI Taxonomy" id="6706"/>
    <lineage>
        <taxon>Eukaryota</taxon>
        <taxon>Metazoa</taxon>
        <taxon>Ecdysozoa</taxon>
        <taxon>Arthropoda</taxon>
        <taxon>Crustacea</taxon>
        <taxon>Multicrustacea</taxon>
        <taxon>Malacostraca</taxon>
        <taxon>Eumalacostraca</taxon>
        <taxon>Eucarida</taxon>
        <taxon>Decapoda</taxon>
        <taxon>Pleocyemata</taxon>
        <taxon>Astacidea</taxon>
        <taxon>Nephropoidea</taxon>
        <taxon>Nephropidae</taxon>
        <taxon>Homarus</taxon>
    </lineage>
</organism>
<reference evidence="2" key="1">
    <citation type="journal article" date="2021" name="Sci. Adv.">
        <title>The American lobster genome reveals insights on longevity, neural, and immune adaptations.</title>
        <authorList>
            <person name="Polinski J.M."/>
            <person name="Zimin A.V."/>
            <person name="Clark K.F."/>
            <person name="Kohn A.B."/>
            <person name="Sadowski N."/>
            <person name="Timp W."/>
            <person name="Ptitsyn A."/>
            <person name="Khanna P."/>
            <person name="Romanova D.Y."/>
            <person name="Williams P."/>
            <person name="Greenwood S.J."/>
            <person name="Moroz L.L."/>
            <person name="Walt D.R."/>
            <person name="Bodnar A.G."/>
        </authorList>
    </citation>
    <scope>NUCLEOTIDE SEQUENCE</scope>
    <source>
        <strain evidence="2">GMGI-L3</strain>
    </source>
</reference>
<feature type="compositionally biased region" description="Polar residues" evidence="1">
    <location>
        <begin position="145"/>
        <end position="158"/>
    </location>
</feature>
<sequence>MERNTRNKKEPLKEQNNRKSANENAPSNGVQKEQITVKGREPLDGVHNKEKLPIWAVEKKPKRTPGKRKSLRVASKDVFEFNFIPSEEVAKKKRVTRTRTKVRRTKFRPRTKLALLTTDPNWKRVMSTFLIKPVNAPTSRRDSESTGNHNGSSDNTVFCNDRTDGESTGTSVAAEDNFDNDFDIHDSEEFTGTHDSEEFTDTPESEVTEEYEFETASSFVAPQQEPLRLVPMTSASVLPTPAISKHISKLIGGSSTPRAKNMLKSSVEPLEEQVPMTLKEDIAICFGFEDSEHDFEKSSLNLSPVRRSGLSSCLEVTGTSEVHMECRPSSRPSRFSWGPLRPGYTSYVSNICSSSVFADGHNVSSVSRFSGAVYAKKPTLKKTKYGKNFVLQKEDKENLHCSQVSPRKSQRKTNKSSLLAAENEDCTGEGGDISVLFDEDEVMEDHLKGKEKQIKPTLKDSSPKLSPYLSKENEYQSPEKSFSKPPRKSYDKNALEEARRKFLRDFGGGTATETETEEDEAVIKKKQKRKKPLKSKSASKKVKTKTNLSQNSTGILSNISARTNTLKNNGNSAIEQSLHEWASHLNSHFSEVDDSILVTD</sequence>
<feature type="compositionally biased region" description="Basic and acidic residues" evidence="1">
    <location>
        <begin position="1"/>
        <end position="21"/>
    </location>
</feature>
<feature type="region of interest" description="Disordered" evidence="1">
    <location>
        <begin position="400"/>
        <end position="426"/>
    </location>
</feature>
<protein>
    <submittedName>
        <fullName evidence="2">Uncharacterized protein</fullName>
    </submittedName>
</protein>
<comment type="caution">
    <text evidence="2">The sequence shown here is derived from an EMBL/GenBank/DDBJ whole genome shotgun (WGS) entry which is preliminary data.</text>
</comment>
<feature type="compositionally biased region" description="Basic and acidic residues" evidence="1">
    <location>
        <begin position="449"/>
        <end position="462"/>
    </location>
</feature>
<name>A0A8J5T542_HOMAM</name>
<feature type="region of interest" description="Disordered" evidence="1">
    <location>
        <begin position="136"/>
        <end position="178"/>
    </location>
</feature>
<evidence type="ECO:0000313" key="3">
    <source>
        <dbReference type="Proteomes" id="UP000747542"/>
    </source>
</evidence>
<feature type="compositionally biased region" description="Basic and acidic residues" evidence="1">
    <location>
        <begin position="38"/>
        <end position="49"/>
    </location>
</feature>
<feature type="compositionally biased region" description="Polar residues" evidence="1">
    <location>
        <begin position="22"/>
        <end position="34"/>
    </location>
</feature>
<feature type="compositionally biased region" description="Polar residues" evidence="1">
    <location>
        <begin position="546"/>
        <end position="555"/>
    </location>
</feature>
<proteinExistence type="predicted"/>
<evidence type="ECO:0000256" key="1">
    <source>
        <dbReference type="SAM" id="MobiDB-lite"/>
    </source>
</evidence>
<dbReference type="AlphaFoldDB" id="A0A8J5T542"/>